<name>A0A2V1DBM2_9PLEO</name>
<dbReference type="SUPFAM" id="SSF103473">
    <property type="entry name" value="MFS general substrate transporter"/>
    <property type="match status" value="1"/>
</dbReference>
<feature type="transmembrane region" description="Helical" evidence="5">
    <location>
        <begin position="118"/>
        <end position="135"/>
    </location>
</feature>
<reference evidence="7 8" key="1">
    <citation type="journal article" date="2018" name="Sci. Rep.">
        <title>Comparative genomics provides insights into the lifestyle and reveals functional heterogeneity of dark septate endophytic fungi.</title>
        <authorList>
            <person name="Knapp D.G."/>
            <person name="Nemeth J.B."/>
            <person name="Barry K."/>
            <person name="Hainaut M."/>
            <person name="Henrissat B."/>
            <person name="Johnson J."/>
            <person name="Kuo A."/>
            <person name="Lim J.H.P."/>
            <person name="Lipzen A."/>
            <person name="Nolan M."/>
            <person name="Ohm R.A."/>
            <person name="Tamas L."/>
            <person name="Grigoriev I.V."/>
            <person name="Spatafora J.W."/>
            <person name="Nagy L.G."/>
            <person name="Kovacs G.M."/>
        </authorList>
    </citation>
    <scope>NUCLEOTIDE SEQUENCE [LARGE SCALE GENOMIC DNA]</scope>
    <source>
        <strain evidence="7 8">DSE2036</strain>
    </source>
</reference>
<dbReference type="PANTHER" id="PTHR23501">
    <property type="entry name" value="MAJOR FACILITATOR SUPERFAMILY"/>
    <property type="match status" value="1"/>
</dbReference>
<feature type="transmembrane region" description="Helical" evidence="5">
    <location>
        <begin position="89"/>
        <end position="106"/>
    </location>
</feature>
<dbReference type="GO" id="GO:0022857">
    <property type="term" value="F:transmembrane transporter activity"/>
    <property type="evidence" value="ECO:0007669"/>
    <property type="project" value="InterPro"/>
</dbReference>
<feature type="transmembrane region" description="Helical" evidence="5">
    <location>
        <begin position="263"/>
        <end position="285"/>
    </location>
</feature>
<accession>A0A2V1DBM2</accession>
<feature type="transmembrane region" description="Helical" evidence="5">
    <location>
        <begin position="342"/>
        <end position="363"/>
    </location>
</feature>
<dbReference type="EMBL" id="KZ805529">
    <property type="protein sequence ID" value="PVH94564.1"/>
    <property type="molecule type" value="Genomic_DNA"/>
</dbReference>
<evidence type="ECO:0000313" key="8">
    <source>
        <dbReference type="Proteomes" id="UP000244855"/>
    </source>
</evidence>
<feature type="transmembrane region" description="Helical" evidence="5">
    <location>
        <begin position="509"/>
        <end position="530"/>
    </location>
</feature>
<feature type="transmembrane region" description="Helical" evidence="5">
    <location>
        <begin position="431"/>
        <end position="458"/>
    </location>
</feature>
<dbReference type="GO" id="GO:0005886">
    <property type="term" value="C:plasma membrane"/>
    <property type="evidence" value="ECO:0007669"/>
    <property type="project" value="TreeGrafter"/>
</dbReference>
<dbReference type="AlphaFoldDB" id="A0A2V1DBM2"/>
<evidence type="ECO:0000256" key="2">
    <source>
        <dbReference type="ARBA" id="ARBA00022692"/>
    </source>
</evidence>
<dbReference type="PANTHER" id="PTHR23501:SF3">
    <property type="entry name" value="MAJOR FACILITATOR SUPERFAMILY (MFS) PROFILE DOMAIN-CONTAINING PROTEIN"/>
    <property type="match status" value="1"/>
</dbReference>
<feature type="transmembrane region" description="Helical" evidence="5">
    <location>
        <begin position="305"/>
        <end position="322"/>
    </location>
</feature>
<gene>
    <name evidence="7" type="ORF">DM02DRAFT_539231</name>
</gene>
<dbReference type="InterPro" id="IPR036259">
    <property type="entry name" value="MFS_trans_sf"/>
</dbReference>
<dbReference type="Gene3D" id="1.20.1250.20">
    <property type="entry name" value="MFS general substrate transporter like domains"/>
    <property type="match status" value="2"/>
</dbReference>
<evidence type="ECO:0000256" key="5">
    <source>
        <dbReference type="SAM" id="Phobius"/>
    </source>
</evidence>
<keyword evidence="2 5" id="KW-0812">Transmembrane</keyword>
<feature type="transmembrane region" description="Helical" evidence="5">
    <location>
        <begin position="178"/>
        <end position="202"/>
    </location>
</feature>
<keyword evidence="8" id="KW-1185">Reference proteome</keyword>
<feature type="transmembrane region" description="Helical" evidence="5">
    <location>
        <begin position="147"/>
        <end position="166"/>
    </location>
</feature>
<dbReference type="STRING" id="97972.A0A2V1DBM2"/>
<dbReference type="OrthoDB" id="4078873at2759"/>
<proteinExistence type="predicted"/>
<dbReference type="PROSITE" id="PS50850">
    <property type="entry name" value="MFS"/>
    <property type="match status" value="1"/>
</dbReference>
<keyword evidence="3 5" id="KW-1133">Transmembrane helix</keyword>
<feature type="transmembrane region" description="Helical" evidence="5">
    <location>
        <begin position="372"/>
        <end position="391"/>
    </location>
</feature>
<organism evidence="7 8">
    <name type="scientific">Periconia macrospinosa</name>
    <dbReference type="NCBI Taxonomy" id="97972"/>
    <lineage>
        <taxon>Eukaryota</taxon>
        <taxon>Fungi</taxon>
        <taxon>Dikarya</taxon>
        <taxon>Ascomycota</taxon>
        <taxon>Pezizomycotina</taxon>
        <taxon>Dothideomycetes</taxon>
        <taxon>Pleosporomycetidae</taxon>
        <taxon>Pleosporales</taxon>
        <taxon>Massarineae</taxon>
        <taxon>Periconiaceae</taxon>
        <taxon>Periconia</taxon>
    </lineage>
</organism>
<comment type="subcellular location">
    <subcellularLocation>
        <location evidence="1">Membrane</location>
        <topology evidence="1">Multi-pass membrane protein</topology>
    </subcellularLocation>
</comment>
<dbReference type="InterPro" id="IPR020846">
    <property type="entry name" value="MFS_dom"/>
</dbReference>
<protein>
    <submittedName>
        <fullName evidence="7">MFS general substrate transporter</fullName>
    </submittedName>
</protein>
<evidence type="ECO:0000256" key="3">
    <source>
        <dbReference type="ARBA" id="ARBA00022989"/>
    </source>
</evidence>
<feature type="transmembrane region" description="Helical" evidence="5">
    <location>
        <begin position="397"/>
        <end position="419"/>
    </location>
</feature>
<feature type="transmembrane region" description="Helical" evidence="5">
    <location>
        <begin position="236"/>
        <end position="257"/>
    </location>
</feature>
<feature type="transmembrane region" description="Helical" evidence="5">
    <location>
        <begin position="20"/>
        <end position="38"/>
    </location>
</feature>
<evidence type="ECO:0000256" key="4">
    <source>
        <dbReference type="ARBA" id="ARBA00023136"/>
    </source>
</evidence>
<evidence type="ECO:0000256" key="1">
    <source>
        <dbReference type="ARBA" id="ARBA00004141"/>
    </source>
</evidence>
<evidence type="ECO:0000259" key="6">
    <source>
        <dbReference type="PROSITE" id="PS50850"/>
    </source>
</evidence>
<keyword evidence="4 5" id="KW-0472">Membrane</keyword>
<evidence type="ECO:0000313" key="7">
    <source>
        <dbReference type="EMBL" id="PVH94564.1"/>
    </source>
</evidence>
<dbReference type="Proteomes" id="UP000244855">
    <property type="component" value="Unassembled WGS sequence"/>
</dbReference>
<dbReference type="Pfam" id="PF07690">
    <property type="entry name" value="MFS_1"/>
    <property type="match status" value="1"/>
</dbReference>
<sequence>MTEPGVPNVEAVTPTVNRNYIIAAYILLWVVCFVDAIQQGAANALHPYVTSTFFQHSLLAYINVMPGIIGGILRLPLAKVLDIFGRPHGFALSVVFLVTGLSLMAECHSVHGFAAAQSFYWLGYNSLFYTIQVFIADTSALKNRGLLFAYINSPYIITAWLAGPVAKSFISTFDYNRGWRWCFGIFAIVMALFSIPLFCLFLHNYRKAAKAEVATPIRNDRTTFQSIRYYMIEFDALGLFLVSGGLVFLLVPLNLFSFQKTKWASPIMIGFLVCGLVMLSLFVCYERYLAPKTVLPYRLFMDRTVLGAVTLSMVLFVSLTLWDTYFSSFLQVVYGVSIVHATYIANIYTVGSCLFSIPVGIVIRMNGRFKWIALYFGVPVTVLGVVLMIHFRHPGQSIGFVILSQVLIAFAGGACVITEQVAAMSAVKHEYVALVLALEGMSSSIGGGIGSSIATAIWTSVFPARIAAHLPGPHQREVEFLYSSIEFQMKYPKGDELRDAVGLAYGDTMKVLCIASTAVLALGLVAVIMWRDIRVNNSLQKD</sequence>
<feature type="domain" description="Major facilitator superfamily (MFS) profile" evidence="6">
    <location>
        <begin position="24"/>
        <end position="534"/>
    </location>
</feature>
<feature type="transmembrane region" description="Helical" evidence="5">
    <location>
        <begin position="58"/>
        <end position="77"/>
    </location>
</feature>
<dbReference type="InterPro" id="IPR011701">
    <property type="entry name" value="MFS"/>
</dbReference>